<name>A0A2P1PM96_9GAMM</name>
<dbReference type="AlphaFoldDB" id="A0A2P1PM96"/>
<evidence type="ECO:0000256" key="1">
    <source>
        <dbReference type="ARBA" id="ARBA00022729"/>
    </source>
</evidence>
<organism evidence="2 3">
    <name type="scientific">Ahniella affigens</name>
    <dbReference type="NCBI Taxonomy" id="2021234"/>
    <lineage>
        <taxon>Bacteria</taxon>
        <taxon>Pseudomonadati</taxon>
        <taxon>Pseudomonadota</taxon>
        <taxon>Gammaproteobacteria</taxon>
        <taxon>Lysobacterales</taxon>
        <taxon>Rhodanobacteraceae</taxon>
        <taxon>Ahniella</taxon>
    </lineage>
</organism>
<dbReference type="RefSeq" id="WP_106889876.1">
    <property type="nucleotide sequence ID" value="NZ_CP027860.1"/>
</dbReference>
<accession>A0A2P1PM96</accession>
<evidence type="ECO:0000313" key="3">
    <source>
        <dbReference type="Proteomes" id="UP000241074"/>
    </source>
</evidence>
<dbReference type="KEGG" id="xba:C7S18_01470"/>
<protein>
    <recommendedName>
        <fullName evidence="4">VCBS repeat-containing protein</fullName>
    </recommendedName>
</protein>
<dbReference type="InterPro" id="IPR013517">
    <property type="entry name" value="FG-GAP"/>
</dbReference>
<reference evidence="2 3" key="2">
    <citation type="submission" date="2018-03" db="EMBL/GenBank/DDBJ databases">
        <authorList>
            <person name="Keele B.F."/>
        </authorList>
    </citation>
    <scope>NUCLEOTIDE SEQUENCE [LARGE SCALE GENOMIC DNA]</scope>
    <source>
        <strain evidence="2 3">D13</strain>
    </source>
</reference>
<dbReference type="Gene3D" id="2.130.10.130">
    <property type="entry name" value="Integrin alpha, N-terminal"/>
    <property type="match status" value="1"/>
</dbReference>
<sequence length="515" mass="56773">MVAPNSFQELPERVVMNRCIYPGLLGLALLLSACTASQPNRQELDDPNRTWIAEDGREYRLERLEKRPDTYQMTADGRLRWYPGGTFDIERETDDAFYVRQYAPVPAVPPPELVEPTPVDPAVESALTVTDLSQGLPTTGQWRDHLDVVDLNGDQHLDLLVPPIRKSFNMAPEVFLGQADGHWQRWDNRRFPTSRFDYGAAASADINGDGHADVAVGMHILGIRAFLGDGAGTFTEHSQGLPVPTAGQSPALSSRQIAFVDWNQDRMPDLVVLNERLGQDPKSPYRDGAVVFSNLGDHWQALPTVPALHTARVMAQDAARSVLLLSAGTVDAGQMVISERHGKRWTEHVVNHLLPSSQLTAMAVTAGKNGADRIALAYQSRSPKSWWLDVELMTRTGRDWQRQTLIRIPVSLAIRDLHFLNVGTDHLQLAAINAAGQIEIWSHRDKATWVRHAPIPVPEWRLGCAGFGLHAADLDADGRDELIANVAGDPPMIRTGKDCTGEGGIQVLKLATDGR</sequence>
<dbReference type="Proteomes" id="UP000241074">
    <property type="component" value="Chromosome"/>
</dbReference>
<dbReference type="InterPro" id="IPR028994">
    <property type="entry name" value="Integrin_alpha_N"/>
</dbReference>
<proteinExistence type="predicted"/>
<keyword evidence="3" id="KW-1185">Reference proteome</keyword>
<reference evidence="2 3" key="1">
    <citation type="submission" date="2018-03" db="EMBL/GenBank/DDBJ databases">
        <title>Ahniella affigens gen. nov., sp. nov., a gammaproteobacterium isolated from sandy soil near a stream.</title>
        <authorList>
            <person name="Ko Y."/>
            <person name="Kim J.-H."/>
        </authorList>
    </citation>
    <scope>NUCLEOTIDE SEQUENCE [LARGE SCALE GENOMIC DNA]</scope>
    <source>
        <strain evidence="2 3">D13</strain>
    </source>
</reference>
<evidence type="ECO:0000313" key="2">
    <source>
        <dbReference type="EMBL" id="AVP95947.1"/>
    </source>
</evidence>
<dbReference type="SUPFAM" id="SSF69318">
    <property type="entry name" value="Integrin alpha N-terminal domain"/>
    <property type="match status" value="1"/>
</dbReference>
<keyword evidence="1" id="KW-0732">Signal</keyword>
<dbReference type="OrthoDB" id="5481797at2"/>
<dbReference type="EMBL" id="CP027860">
    <property type="protein sequence ID" value="AVP95947.1"/>
    <property type="molecule type" value="Genomic_DNA"/>
</dbReference>
<evidence type="ECO:0008006" key="4">
    <source>
        <dbReference type="Google" id="ProtNLM"/>
    </source>
</evidence>
<gene>
    <name evidence="2" type="ORF">C7S18_01470</name>
</gene>
<dbReference type="Pfam" id="PF13517">
    <property type="entry name" value="FG-GAP_3"/>
    <property type="match status" value="1"/>
</dbReference>